<keyword evidence="1" id="KW-0472">Membrane</keyword>
<evidence type="ECO:0008006" key="4">
    <source>
        <dbReference type="Google" id="ProtNLM"/>
    </source>
</evidence>
<evidence type="ECO:0000313" key="3">
    <source>
        <dbReference type="Proteomes" id="UP000018542"/>
    </source>
</evidence>
<keyword evidence="3" id="KW-1185">Reference proteome</keyword>
<feature type="transmembrane region" description="Helical" evidence="1">
    <location>
        <begin position="15"/>
        <end position="34"/>
    </location>
</feature>
<dbReference type="AlphaFoldDB" id="V5SDB2"/>
<dbReference type="Proteomes" id="UP000018542">
    <property type="component" value="Chromosome"/>
</dbReference>
<dbReference type="KEGG" id="hni:W911_08850"/>
<dbReference type="EMBL" id="CP006912">
    <property type="protein sequence ID" value="AHB48477.1"/>
    <property type="molecule type" value="Genomic_DNA"/>
</dbReference>
<dbReference type="PATRIC" id="fig|1029756.8.peg.1845"/>
<protein>
    <recommendedName>
        <fullName evidence="4">DUF2946 domain-containing protein</fullName>
    </recommendedName>
</protein>
<dbReference type="InterPro" id="IPR021333">
    <property type="entry name" value="DUF2946"/>
</dbReference>
<proteinExistence type="predicted"/>
<accession>V5SDB2</accession>
<dbReference type="HOGENOM" id="CLU_144070_0_0_5"/>
<organism evidence="2 3">
    <name type="scientific">Hyphomicrobium nitrativorans NL23</name>
    <dbReference type="NCBI Taxonomy" id="1029756"/>
    <lineage>
        <taxon>Bacteria</taxon>
        <taxon>Pseudomonadati</taxon>
        <taxon>Pseudomonadota</taxon>
        <taxon>Alphaproteobacteria</taxon>
        <taxon>Hyphomicrobiales</taxon>
        <taxon>Hyphomicrobiaceae</taxon>
        <taxon>Hyphomicrobium</taxon>
    </lineage>
</organism>
<gene>
    <name evidence="2" type="ORF">W911_08850</name>
</gene>
<dbReference type="RefSeq" id="WP_023787143.1">
    <property type="nucleotide sequence ID" value="NC_022997.1"/>
</dbReference>
<dbReference type="Pfam" id="PF11162">
    <property type="entry name" value="DUF2946"/>
    <property type="match status" value="1"/>
</dbReference>
<keyword evidence="1" id="KW-1133">Transmembrane helix</keyword>
<sequence length="134" mass="13943">MSAFFPISAEGNKVAFVRAVGFIVVFVLLIRAAVPAGFMLAPAHADAGGVTIVICTAHGVQHVPLEDEREQLPSSVEDFDCPFAASALPALANDPPELAAEVRYAAVAHKLARIQYSLTPLPGASSPRGPPVSV</sequence>
<reference evidence="2 3" key="1">
    <citation type="journal article" date="2014" name="Genome Announc.">
        <title>Complete Genome Sequence of Hyphomicrobium nitrativorans Strain NL23, a Denitrifying Bacterium Isolated from Biofilm of a Methanol-Fed Denitrification System Treating Seawater at the Montreal Biodome.</title>
        <authorList>
            <person name="Martineau C."/>
            <person name="Villeneuve C."/>
            <person name="Mauffrey F."/>
            <person name="Villemur R."/>
        </authorList>
    </citation>
    <scope>NUCLEOTIDE SEQUENCE [LARGE SCALE GENOMIC DNA]</scope>
    <source>
        <strain evidence="2">NL23</strain>
    </source>
</reference>
<keyword evidence="1" id="KW-0812">Transmembrane</keyword>
<evidence type="ECO:0000256" key="1">
    <source>
        <dbReference type="SAM" id="Phobius"/>
    </source>
</evidence>
<evidence type="ECO:0000313" key="2">
    <source>
        <dbReference type="EMBL" id="AHB48477.1"/>
    </source>
</evidence>
<name>V5SDB2_9HYPH</name>